<name>A0A5J4ZKJ6_9ASTE</name>
<dbReference type="Proteomes" id="UP000325577">
    <property type="component" value="Linkage Group LG6"/>
</dbReference>
<accession>A0A5J4ZKJ6</accession>
<evidence type="ECO:0000313" key="2">
    <source>
        <dbReference type="Proteomes" id="UP000325577"/>
    </source>
</evidence>
<evidence type="ECO:0008006" key="3">
    <source>
        <dbReference type="Google" id="ProtNLM"/>
    </source>
</evidence>
<protein>
    <recommendedName>
        <fullName evidence="3">ABC transporter domain-containing protein</fullName>
    </recommendedName>
</protein>
<gene>
    <name evidence="1" type="ORF">F0562_013361</name>
</gene>
<dbReference type="EMBL" id="CM018049">
    <property type="protein sequence ID" value="KAA8519105.1"/>
    <property type="molecule type" value="Genomic_DNA"/>
</dbReference>
<organism evidence="1 2">
    <name type="scientific">Nyssa sinensis</name>
    <dbReference type="NCBI Taxonomy" id="561372"/>
    <lineage>
        <taxon>Eukaryota</taxon>
        <taxon>Viridiplantae</taxon>
        <taxon>Streptophyta</taxon>
        <taxon>Embryophyta</taxon>
        <taxon>Tracheophyta</taxon>
        <taxon>Spermatophyta</taxon>
        <taxon>Magnoliopsida</taxon>
        <taxon>eudicotyledons</taxon>
        <taxon>Gunneridae</taxon>
        <taxon>Pentapetalae</taxon>
        <taxon>asterids</taxon>
        <taxon>Cornales</taxon>
        <taxon>Nyssaceae</taxon>
        <taxon>Nyssa</taxon>
    </lineage>
</organism>
<reference evidence="1 2" key="1">
    <citation type="submission" date="2019-09" db="EMBL/GenBank/DDBJ databases">
        <title>A chromosome-level genome assembly of the Chinese tupelo Nyssa sinensis.</title>
        <authorList>
            <person name="Yang X."/>
            <person name="Kang M."/>
            <person name="Yang Y."/>
            <person name="Xiong H."/>
            <person name="Wang M."/>
            <person name="Zhang Z."/>
            <person name="Wang Z."/>
            <person name="Wu H."/>
            <person name="Ma T."/>
            <person name="Liu J."/>
            <person name="Xi Z."/>
        </authorList>
    </citation>
    <scope>NUCLEOTIDE SEQUENCE [LARGE SCALE GENOMIC DNA]</scope>
    <source>
        <strain evidence="1">J267</strain>
        <tissue evidence="1">Leaf</tissue>
    </source>
</reference>
<evidence type="ECO:0000313" key="1">
    <source>
        <dbReference type="EMBL" id="KAA8519105.1"/>
    </source>
</evidence>
<sequence>MVIRRFEVPLWLEGPKSFMAGNRSEQWPQRAVPEKDLEGGEEVHAPGMRAKVGGSLRGRVGGVRWDQMASLHRHFNFEKERYRGSTRGRAPNLGWTNFNGPEEGSNKWAEGQGYAGDKGKGVDYNSGVKVGLDRIGQRKGKRAFKSRLEPNQACSLVPMNVVGQDANTSLVNSGQVVIKCTTSPRNQGLLYQAQTMLVSMVPVRRQDTKKIEVAGEGTFGGIRDVVEAQGLLCKGSPRNLDSAADPSRAGDNDDLSLHEFQREMDCLVNEELTSEGEDPSQTETNHTERINRWLDVATAGDRQIVINNLSFTKEPLLCTLLAIVGPGQGQPEMSEWVLRKIRGPADIYLIDEPSAYLDSEQRIVASKVIKRQGHCLRGEGISGLYCKCASVIIDWNESFFISSGHHI</sequence>
<dbReference type="AlphaFoldDB" id="A0A5J4ZKJ6"/>
<keyword evidence="2" id="KW-1185">Reference proteome</keyword>
<proteinExistence type="predicted"/>